<name>A0A4Z0D917_9FIRM</name>
<dbReference type="CDD" id="cd00880">
    <property type="entry name" value="Era_like"/>
    <property type="match status" value="1"/>
</dbReference>
<dbReference type="GO" id="GO:0005525">
    <property type="term" value="F:GTP binding"/>
    <property type="evidence" value="ECO:0007669"/>
    <property type="project" value="UniProtKB-KW"/>
</dbReference>
<feature type="domain" description="Hydrogen maturase F tetramerization" evidence="5">
    <location>
        <begin position="277"/>
        <end position="392"/>
    </location>
</feature>
<dbReference type="SUPFAM" id="SSF52540">
    <property type="entry name" value="P-loop containing nucleoside triphosphate hydrolases"/>
    <property type="match status" value="1"/>
</dbReference>
<dbReference type="GO" id="GO:0002098">
    <property type="term" value="P:tRNA wobble uridine modification"/>
    <property type="evidence" value="ECO:0007669"/>
    <property type="project" value="TreeGrafter"/>
</dbReference>
<proteinExistence type="predicted"/>
<comment type="caution">
    <text evidence="6">The sequence shown here is derived from an EMBL/GenBank/DDBJ whole genome shotgun (WGS) entry which is preliminary data.</text>
</comment>
<evidence type="ECO:0000256" key="2">
    <source>
        <dbReference type="ARBA" id="ARBA00023134"/>
    </source>
</evidence>
<feature type="domain" description="G" evidence="3">
    <location>
        <begin position="12"/>
        <end position="126"/>
    </location>
</feature>
<evidence type="ECO:0000313" key="7">
    <source>
        <dbReference type="Proteomes" id="UP000298381"/>
    </source>
</evidence>
<gene>
    <name evidence="6" type="primary">hydF</name>
    <name evidence="6" type="ORF">E4100_02095</name>
</gene>
<dbReference type="AlphaFoldDB" id="A0A4Z0D917"/>
<evidence type="ECO:0000259" key="4">
    <source>
        <dbReference type="Pfam" id="PF18128"/>
    </source>
</evidence>
<dbReference type="PANTHER" id="PTHR42714">
    <property type="entry name" value="TRNA MODIFICATION GTPASE GTPBP3"/>
    <property type="match status" value="1"/>
</dbReference>
<dbReference type="Gene3D" id="3.40.50.300">
    <property type="entry name" value="P-loop containing nucleotide triphosphate hydrolases"/>
    <property type="match status" value="1"/>
</dbReference>
<dbReference type="InterPro" id="IPR005225">
    <property type="entry name" value="Small_GTP-bd"/>
</dbReference>
<dbReference type="Gene3D" id="3.40.50.11420">
    <property type="match status" value="1"/>
</dbReference>
<dbReference type="InterPro" id="IPR006073">
    <property type="entry name" value="GTP-bd"/>
</dbReference>
<dbReference type="InterPro" id="IPR040644">
    <property type="entry name" value="HydF_tetramer"/>
</dbReference>
<dbReference type="InterPro" id="IPR027417">
    <property type="entry name" value="P-loop_NTPase"/>
</dbReference>
<dbReference type="InterPro" id="IPR041606">
    <property type="entry name" value="HydF_dimer"/>
</dbReference>
<dbReference type="PANTHER" id="PTHR42714:SF6">
    <property type="entry name" value="TRANSLATION INITIATION FACTOR IF-2"/>
    <property type="match status" value="1"/>
</dbReference>
<keyword evidence="2" id="KW-0342">GTP-binding</keyword>
<dbReference type="Pfam" id="PF18133">
    <property type="entry name" value="HydF_tetramer"/>
    <property type="match status" value="1"/>
</dbReference>
<dbReference type="RefSeq" id="WP_135270369.1">
    <property type="nucleotide sequence ID" value="NZ_SRIB01000002.1"/>
</dbReference>
<dbReference type="GO" id="GO:0005737">
    <property type="term" value="C:cytoplasm"/>
    <property type="evidence" value="ECO:0007669"/>
    <property type="project" value="TreeGrafter"/>
</dbReference>
<dbReference type="GO" id="GO:0030488">
    <property type="term" value="P:tRNA methylation"/>
    <property type="evidence" value="ECO:0007669"/>
    <property type="project" value="TreeGrafter"/>
</dbReference>
<dbReference type="Pfam" id="PF01926">
    <property type="entry name" value="MMR_HSR1"/>
    <property type="match status" value="1"/>
</dbReference>
<keyword evidence="7" id="KW-1185">Reference proteome</keyword>
<evidence type="ECO:0000256" key="1">
    <source>
        <dbReference type="ARBA" id="ARBA00022741"/>
    </source>
</evidence>
<dbReference type="OrthoDB" id="9811338at2"/>
<dbReference type="NCBIfam" id="TIGR00231">
    <property type="entry name" value="small_GTP"/>
    <property type="match status" value="1"/>
</dbReference>
<dbReference type="Proteomes" id="UP000298381">
    <property type="component" value="Unassembled WGS sequence"/>
</dbReference>
<dbReference type="EMBL" id="SRIB01000002">
    <property type="protein sequence ID" value="TFZ41389.1"/>
    <property type="molecule type" value="Genomic_DNA"/>
</dbReference>
<dbReference type="Pfam" id="PF18128">
    <property type="entry name" value="HydF_dimer"/>
    <property type="match status" value="1"/>
</dbReference>
<dbReference type="NCBIfam" id="TIGR03918">
    <property type="entry name" value="GTP_HydF"/>
    <property type="match status" value="1"/>
</dbReference>
<accession>A0A4Z0D917</accession>
<evidence type="ECO:0000313" key="6">
    <source>
        <dbReference type="EMBL" id="TFZ41389.1"/>
    </source>
</evidence>
<dbReference type="InterPro" id="IPR023873">
    <property type="entry name" value="FeFe-hyd_GTPase_HydF"/>
</dbReference>
<feature type="domain" description="Hydrogen maturase F dimerization" evidence="4">
    <location>
        <begin position="176"/>
        <end position="273"/>
    </location>
</feature>
<evidence type="ECO:0000259" key="3">
    <source>
        <dbReference type="Pfam" id="PF01926"/>
    </source>
</evidence>
<evidence type="ECO:0000259" key="5">
    <source>
        <dbReference type="Pfam" id="PF18133"/>
    </source>
</evidence>
<protein>
    <submittedName>
        <fullName evidence="6">[FeFe] hydrogenase H-cluster maturation GTPase HydF</fullName>
    </submittedName>
</protein>
<keyword evidence="1" id="KW-0547">Nucleotide-binding</keyword>
<sequence length="398" mass="44891">MEKTPNSNRVTISIFGNRNAGKSSLLNAIANQEVSIVSDVKGTTTDPVKKAMELIPAGPVLFIDTAGIDDEGNLGNLRIKKSFQILRRTDIALYIIDGLDEDDKNLENIETESKYYDIPLLKVVNKTDLLDEESIVKLKDKYPDAIFISTKNENDIELLKAKLIALIQSIDEDKPIVGDMLKPDSNVILVIPIDKLAPKGRIILPQVQTLRDLLDHGIKSFVVRNTELENALKDIKKVDLVITDSQVFKEVDEIVPKNIPLTSFSILFARQKGELNEFVKGVRAIEKLNQNSRVLIAENCTHNTNHEDIGRKKIPDLIRQKTFSDIQFDFKSGYDFEENLSDYDLIIHCGGCMVNRREILSRIRLAKQANVPITNYGITMAYLTGILDRSIELFKERV</sequence>
<organism evidence="6 7">
    <name type="scientific">Soehngenia longivitae</name>
    <dbReference type="NCBI Taxonomy" id="2562294"/>
    <lineage>
        <taxon>Bacteria</taxon>
        <taxon>Bacillati</taxon>
        <taxon>Bacillota</taxon>
        <taxon>Tissierellia</taxon>
        <taxon>Tissierellales</taxon>
        <taxon>Tissierellaceae</taxon>
        <taxon>Soehngenia</taxon>
    </lineage>
</organism>
<dbReference type="Gene3D" id="3.40.50.11410">
    <property type="match status" value="1"/>
</dbReference>
<reference evidence="6 7" key="1">
    <citation type="submission" date="2019-03" db="EMBL/GenBank/DDBJ databases">
        <title>Draft genome sequence data and analysis of a Fermenting Bacterium, Soehngenia longevitae strain 1933PT, isolated from petroleum reservoir in Azerbaijan.</title>
        <authorList>
            <person name="Grouzdev D.S."/>
            <person name="Bidzhieva S.K."/>
            <person name="Sokolova D.S."/>
            <person name="Tourova T.P."/>
            <person name="Poltaraus A.B."/>
            <person name="Nazina T.N."/>
        </authorList>
    </citation>
    <scope>NUCLEOTIDE SEQUENCE [LARGE SCALE GENOMIC DNA]</scope>
    <source>
        <strain evidence="6 7">1933P</strain>
    </source>
</reference>